<reference evidence="6 8" key="1">
    <citation type="submission" date="2016-01" db="EMBL/GenBank/DDBJ databases">
        <title>Genome sequence of the acidophilic iron oxidising Ferrovum strain Z-31.</title>
        <authorList>
            <person name="Poehlein A."/>
            <person name="Ullrich S.R."/>
            <person name="Schloemann M."/>
            <person name="Muehling M."/>
            <person name="Daniel R."/>
        </authorList>
    </citation>
    <scope>NUCLEOTIDE SEQUENCE [LARGE SCALE GENOMIC DNA]</scope>
    <source>
        <strain evidence="6 8">Z-31</strain>
    </source>
</reference>
<dbReference type="Proteomes" id="UP000683551">
    <property type="component" value="Chromosome"/>
</dbReference>
<dbReference type="GO" id="GO:0071973">
    <property type="term" value="P:bacterial-type flagellum-dependent cell motility"/>
    <property type="evidence" value="ECO:0007669"/>
    <property type="project" value="InterPro"/>
</dbReference>
<dbReference type="PATRIC" id="fig|1789004.3.peg.1072"/>
<keyword evidence="6" id="KW-0282">Flagellum</keyword>
<gene>
    <name evidence="5 6" type="primary">flgI</name>
    <name evidence="6" type="ORF">FEMY_10580</name>
    <name evidence="7" type="ORF">JZL65_08220</name>
</gene>
<sequence precursor="true">MRAILTFFLITSLLACSLGAEARRIKDLATIQGVRHNQLIGYGLVVGLDGTGDMTILTPFTVQSFLNMLTRMGINTPPASVLQTMLKNVAAVMVTADLPPFSRPGQTIDVTVSSVGNANSLLGGTLLMTPLKGADGQVYAMAQGNLLVGGVGGGAKGSKVLVNHQSVGLIPSGATVERLVNSPFSQGDYITLELNEMDFTTATQMADVINQQLALGQPIAAALDGRTLQVRAPGGTARVQFMSRLENLQVDAGIQEAKVIINARNGSVVMNQNVTLEECAVAHGNLTVVISALNQVSQPNPLSNGSTVQTGQAAVNIKEDKGALILLNKGVSLNQVIRALNTLGAKPEDLLSILQSMKAAGALHADLEII</sequence>
<dbReference type="Proteomes" id="UP000075653">
    <property type="component" value="Unassembled WGS sequence"/>
</dbReference>
<dbReference type="InterPro" id="IPR001782">
    <property type="entry name" value="Flag_FlgI"/>
</dbReference>
<organism evidence="6 8">
    <name type="scientific">Ferrovum myxofaciens</name>
    <dbReference type="NCBI Taxonomy" id="416213"/>
    <lineage>
        <taxon>Bacteria</taxon>
        <taxon>Pseudomonadati</taxon>
        <taxon>Pseudomonadota</taxon>
        <taxon>Betaproteobacteria</taxon>
        <taxon>Ferrovales</taxon>
        <taxon>Ferrovaceae</taxon>
        <taxon>Ferrovum</taxon>
    </lineage>
</organism>
<keyword evidence="8" id="KW-1185">Reference proteome</keyword>
<dbReference type="RefSeq" id="WP_031595800.1">
    <property type="nucleotide sequence ID" value="NZ_CP053675.1"/>
</dbReference>
<keyword evidence="6" id="KW-0966">Cell projection</keyword>
<feature type="signal peptide" evidence="5">
    <location>
        <begin position="1"/>
        <end position="22"/>
    </location>
</feature>
<dbReference type="GO" id="GO:0009428">
    <property type="term" value="C:bacterial-type flagellum basal body, distal rod, P ring"/>
    <property type="evidence" value="ECO:0007669"/>
    <property type="project" value="InterPro"/>
</dbReference>
<protein>
    <recommendedName>
        <fullName evidence="5">Flagellar P-ring protein</fullName>
    </recommendedName>
    <alternativeName>
        <fullName evidence="5">Basal body P-ring protein</fullName>
    </alternativeName>
</protein>
<keyword evidence="3 5" id="KW-0732">Signal</keyword>
<evidence type="ECO:0000313" key="8">
    <source>
        <dbReference type="Proteomes" id="UP000075653"/>
    </source>
</evidence>
<dbReference type="GO" id="GO:0030288">
    <property type="term" value="C:outer membrane-bounded periplasmic space"/>
    <property type="evidence" value="ECO:0007669"/>
    <property type="project" value="InterPro"/>
</dbReference>
<feature type="chain" id="PRO_5035352635" description="Flagellar P-ring protein" evidence="5">
    <location>
        <begin position="23"/>
        <end position="370"/>
    </location>
</feature>
<evidence type="ECO:0000313" key="6">
    <source>
        <dbReference type="EMBL" id="KXW58369.1"/>
    </source>
</evidence>
<comment type="function">
    <text evidence="1 5">Assembles around the rod to form the L-ring and probably protects the motor/basal body from shearing forces during rotation.</text>
</comment>
<dbReference type="PRINTS" id="PR01010">
    <property type="entry name" value="FLGPRINGFLGI"/>
</dbReference>
<evidence type="ECO:0000256" key="2">
    <source>
        <dbReference type="ARBA" id="ARBA00004117"/>
    </source>
</evidence>
<reference evidence="7" key="2">
    <citation type="submission" date="2021-02" db="EMBL/GenBank/DDBJ databases">
        <title>Comparative genomics of Ferrovum myxofaciens strains, predominant extremophile bacteria forming large biofilm stalactites in acid mine ecosystems.</title>
        <authorList>
            <person name="Burkartova K."/>
            <person name="Ridl J."/>
            <person name="Pajer P."/>
            <person name="Falteisek L."/>
        </authorList>
    </citation>
    <scope>NUCLEOTIDE SEQUENCE</scope>
    <source>
        <strain evidence="7">MI1III</strain>
    </source>
</reference>
<evidence type="ECO:0000256" key="1">
    <source>
        <dbReference type="ARBA" id="ARBA00002591"/>
    </source>
</evidence>
<keyword evidence="4 5" id="KW-0975">Bacterial flagellum</keyword>
<comment type="subcellular location">
    <subcellularLocation>
        <location evidence="2 5">Bacterial flagellum basal body</location>
    </subcellularLocation>
</comment>
<evidence type="ECO:0000256" key="4">
    <source>
        <dbReference type="ARBA" id="ARBA00023143"/>
    </source>
</evidence>
<evidence type="ECO:0000256" key="3">
    <source>
        <dbReference type="ARBA" id="ARBA00022729"/>
    </source>
</evidence>
<dbReference type="PANTHER" id="PTHR30381:SF0">
    <property type="entry name" value="FLAGELLAR P-RING PROTEIN"/>
    <property type="match status" value="1"/>
</dbReference>
<proteinExistence type="inferred from homology"/>
<dbReference type="PROSITE" id="PS51257">
    <property type="entry name" value="PROKAR_LIPOPROTEIN"/>
    <property type="match status" value="1"/>
</dbReference>
<comment type="subunit">
    <text evidence="5">The basal body constitutes a major portion of the flagellar organelle and consists of four rings (L,P,S, and M) mounted on a central rod.</text>
</comment>
<comment type="similarity">
    <text evidence="5">Belongs to the FlgI family.</text>
</comment>
<dbReference type="EMBL" id="LRRD01000015">
    <property type="protein sequence ID" value="KXW58369.1"/>
    <property type="molecule type" value="Genomic_DNA"/>
</dbReference>
<dbReference type="OrthoDB" id="9786431at2"/>
<accession>A0A149VYQ8</accession>
<keyword evidence="6" id="KW-0969">Cilium</keyword>
<dbReference type="GO" id="GO:0005198">
    <property type="term" value="F:structural molecule activity"/>
    <property type="evidence" value="ECO:0007669"/>
    <property type="project" value="InterPro"/>
</dbReference>
<dbReference type="Pfam" id="PF02119">
    <property type="entry name" value="FlgI"/>
    <property type="match status" value="1"/>
</dbReference>
<dbReference type="AlphaFoldDB" id="A0A859AA94"/>
<dbReference type="NCBIfam" id="NF003676">
    <property type="entry name" value="PRK05303.1"/>
    <property type="match status" value="1"/>
</dbReference>
<accession>A0A859AA94</accession>
<dbReference type="HAMAP" id="MF_00416">
    <property type="entry name" value="FlgI"/>
    <property type="match status" value="1"/>
</dbReference>
<name>A0A859AA94_9PROT</name>
<dbReference type="PANTHER" id="PTHR30381">
    <property type="entry name" value="FLAGELLAR P-RING PERIPLASMIC PROTEIN FLGI"/>
    <property type="match status" value="1"/>
</dbReference>
<evidence type="ECO:0000256" key="5">
    <source>
        <dbReference type="HAMAP-Rule" id="MF_00416"/>
    </source>
</evidence>
<dbReference type="EMBL" id="CP071137">
    <property type="protein sequence ID" value="QWY76495.1"/>
    <property type="molecule type" value="Genomic_DNA"/>
</dbReference>
<evidence type="ECO:0000313" key="7">
    <source>
        <dbReference type="EMBL" id="QWY76495.1"/>
    </source>
</evidence>